<sequence>MGIVPWSGATGRIPRELVQRVDLAAFLKAVQAESALSKFGTFDELRACRNERSKLKQAGVPPFERKRIYRALLAYEGAGVLPVGYRPPTASQA</sequence>
<accession>A0A5J4YRD1</accession>
<keyword evidence="2" id="KW-1185">Reference proteome</keyword>
<name>A0A5J4YRD1_PORPP</name>
<gene>
    <name evidence="1" type="ORF">FVE85_4975</name>
</gene>
<reference evidence="2" key="1">
    <citation type="journal article" date="2019" name="Nat. Commun.">
        <title>Expansion of phycobilisome linker gene families in mesophilic red algae.</title>
        <authorList>
            <person name="Lee J."/>
            <person name="Kim D."/>
            <person name="Bhattacharya D."/>
            <person name="Yoon H.S."/>
        </authorList>
    </citation>
    <scope>NUCLEOTIDE SEQUENCE [LARGE SCALE GENOMIC DNA]</scope>
    <source>
        <strain evidence="2">CCMP 1328</strain>
    </source>
</reference>
<comment type="caution">
    <text evidence="1">The sequence shown here is derived from an EMBL/GenBank/DDBJ whole genome shotgun (WGS) entry which is preliminary data.</text>
</comment>
<evidence type="ECO:0000313" key="2">
    <source>
        <dbReference type="Proteomes" id="UP000324585"/>
    </source>
</evidence>
<evidence type="ECO:0000313" key="1">
    <source>
        <dbReference type="EMBL" id="KAA8493838.1"/>
    </source>
</evidence>
<dbReference type="EMBL" id="VRMN01000006">
    <property type="protein sequence ID" value="KAA8493838.1"/>
    <property type="molecule type" value="Genomic_DNA"/>
</dbReference>
<dbReference type="Proteomes" id="UP000324585">
    <property type="component" value="Unassembled WGS sequence"/>
</dbReference>
<organism evidence="1 2">
    <name type="scientific">Porphyridium purpureum</name>
    <name type="common">Red alga</name>
    <name type="synonym">Porphyridium cruentum</name>
    <dbReference type="NCBI Taxonomy" id="35688"/>
    <lineage>
        <taxon>Eukaryota</taxon>
        <taxon>Rhodophyta</taxon>
        <taxon>Bangiophyceae</taxon>
        <taxon>Porphyridiales</taxon>
        <taxon>Porphyridiaceae</taxon>
        <taxon>Porphyridium</taxon>
    </lineage>
</organism>
<protein>
    <submittedName>
        <fullName evidence="1">Uncharacterized protein</fullName>
    </submittedName>
</protein>
<proteinExistence type="predicted"/>
<dbReference type="AlphaFoldDB" id="A0A5J4YRD1"/>